<dbReference type="Pfam" id="PF00144">
    <property type="entry name" value="Beta-lactamase"/>
    <property type="match status" value="1"/>
</dbReference>
<name>A0A846QZN8_9FLAO</name>
<evidence type="ECO:0000259" key="1">
    <source>
        <dbReference type="Pfam" id="PF00144"/>
    </source>
</evidence>
<evidence type="ECO:0000313" key="3">
    <source>
        <dbReference type="Proteomes" id="UP000590442"/>
    </source>
</evidence>
<dbReference type="InterPro" id="IPR001466">
    <property type="entry name" value="Beta-lactam-related"/>
</dbReference>
<dbReference type="SUPFAM" id="SSF56601">
    <property type="entry name" value="beta-lactamase/transpeptidase-like"/>
    <property type="match status" value="1"/>
</dbReference>
<comment type="caution">
    <text evidence="2">The sequence shown here is derived from an EMBL/GenBank/DDBJ whole genome shotgun (WGS) entry which is preliminary data.</text>
</comment>
<dbReference type="InterPro" id="IPR050789">
    <property type="entry name" value="Diverse_Enzym_Activities"/>
</dbReference>
<dbReference type="PANTHER" id="PTHR43283:SF7">
    <property type="entry name" value="BETA-LACTAMASE-RELATED DOMAIN-CONTAINING PROTEIN"/>
    <property type="match status" value="1"/>
</dbReference>
<reference evidence="2 3" key="1">
    <citation type="submission" date="2020-03" db="EMBL/GenBank/DDBJ databases">
        <title>Genomic Encyclopedia of Type Strains, Phase IV (KMG-IV): sequencing the most valuable type-strain genomes for metagenomic binning, comparative biology and taxonomic classification.</title>
        <authorList>
            <person name="Goeker M."/>
        </authorList>
    </citation>
    <scope>NUCLEOTIDE SEQUENCE [LARGE SCALE GENOMIC DNA]</scope>
    <source>
        <strain evidence="2 3">DSM 29762</strain>
    </source>
</reference>
<dbReference type="AlphaFoldDB" id="A0A846QZN8"/>
<gene>
    <name evidence="2" type="ORF">GGR42_002613</name>
</gene>
<proteinExistence type="predicted"/>
<dbReference type="PROSITE" id="PS51257">
    <property type="entry name" value="PROKAR_LIPOPROTEIN"/>
    <property type="match status" value="1"/>
</dbReference>
<dbReference type="RefSeq" id="WP_167964827.1">
    <property type="nucleotide sequence ID" value="NZ_JAATJJ010000002.1"/>
</dbReference>
<keyword evidence="3" id="KW-1185">Reference proteome</keyword>
<feature type="domain" description="Beta-lactamase-related" evidence="1">
    <location>
        <begin position="255"/>
        <end position="533"/>
    </location>
</feature>
<protein>
    <submittedName>
        <fullName evidence="2">CubicO group peptidase (Beta-lactamase class C family)</fullName>
    </submittedName>
</protein>
<dbReference type="PANTHER" id="PTHR43283">
    <property type="entry name" value="BETA-LACTAMASE-RELATED"/>
    <property type="match status" value="1"/>
</dbReference>
<dbReference type="InterPro" id="IPR012338">
    <property type="entry name" value="Beta-lactam/transpept-like"/>
</dbReference>
<dbReference type="Gene3D" id="3.40.710.10">
    <property type="entry name" value="DD-peptidase/beta-lactamase superfamily"/>
    <property type="match status" value="1"/>
</dbReference>
<evidence type="ECO:0000313" key="2">
    <source>
        <dbReference type="EMBL" id="NJB72122.1"/>
    </source>
</evidence>
<sequence length="553" mass="62880">MINFKIVGFLGVMYTLTSCGQGQSNKITDITKSDGIISPLHEVNIGKIVFIPNMEYQESDFLETFELSPSNDLNISAFLNNSLTNYLHQLAPDLTIEELHKKGNYQFSFLIDGELIYKENLNFGAGLPEQKNKQTILTIPLQNEHLGYKLWSSYMWDRFFYRNGGEAALKTGNHILKIEIRPYLESKEIIIGDLIAEGELKLKLGEPEKATEEQVAIQPIKPYKGWEISKEDYDRERIRALNRDIAEYKFKKITSIVVVKNGKLIVEEYFNGANRSTQHNTRSVGKSFASTVTGIAIGDGYLKSENQSLAEFYDLTQYKNYSAKKDSVTLKSLLTMSSGFDANDFTMDSPGNEEYMYPTDNWVKFALDLPMDKTKIIGKNWDYFTAGVVVLGDILDKSVPGGLEKYTHEKLFKPLGITNYTWQYTPQKVANTAGGLQMNSLDYAKYGQLYRNGGKWEGNQILPESWVKASMTKHFMEKDDKPSYGYLFWNQSFKVNNKTYETFFSSGNGGNKIFFFTDQPLVVVITATAYGEAYAHPQANQIMQDYILPAMLE</sequence>
<organism evidence="2 3">
    <name type="scientific">Saonia flava</name>
    <dbReference type="NCBI Taxonomy" id="523696"/>
    <lineage>
        <taxon>Bacteria</taxon>
        <taxon>Pseudomonadati</taxon>
        <taxon>Bacteroidota</taxon>
        <taxon>Flavobacteriia</taxon>
        <taxon>Flavobacteriales</taxon>
        <taxon>Flavobacteriaceae</taxon>
        <taxon>Saonia</taxon>
    </lineage>
</organism>
<dbReference type="EMBL" id="JAATJJ010000002">
    <property type="protein sequence ID" value="NJB72122.1"/>
    <property type="molecule type" value="Genomic_DNA"/>
</dbReference>
<dbReference type="Proteomes" id="UP000590442">
    <property type="component" value="Unassembled WGS sequence"/>
</dbReference>
<accession>A0A846QZN8</accession>